<organism evidence="2 3">
    <name type="scientific">Xylella taiwanensis</name>
    <dbReference type="NCBI Taxonomy" id="1444770"/>
    <lineage>
        <taxon>Bacteria</taxon>
        <taxon>Pseudomonadati</taxon>
        <taxon>Pseudomonadota</taxon>
        <taxon>Gammaproteobacteria</taxon>
        <taxon>Lysobacterales</taxon>
        <taxon>Lysobacteraceae</taxon>
        <taxon>Xylella</taxon>
    </lineage>
</organism>
<sequence length="123" mass="13290">MVQGERACCGAMRGMNSHTGKPLDGIEHLRQSVQDILSTPLGSRVMRRDDGSRLPELLDAPITRALQMHLYAATAHALAAHEPRLTLQRVTARVTASGAVVLDLSARYLPAGRTIALDGIQVR</sequence>
<dbReference type="EMBL" id="JDSQ01000005">
    <property type="protein sequence ID" value="EWS78785.1"/>
    <property type="molecule type" value="Genomic_DNA"/>
</dbReference>
<dbReference type="eggNOG" id="COG3628">
    <property type="taxonomic scope" value="Bacteria"/>
</dbReference>
<dbReference type="InterPro" id="IPR007048">
    <property type="entry name" value="IraD/Gp25-like"/>
</dbReference>
<proteinExistence type="predicted"/>
<evidence type="ECO:0000259" key="1">
    <source>
        <dbReference type="Pfam" id="PF04965"/>
    </source>
</evidence>
<feature type="domain" description="IraD/Gp25-like" evidence="1">
    <location>
        <begin position="26"/>
        <end position="96"/>
    </location>
</feature>
<comment type="caution">
    <text evidence="2">The sequence shown here is derived from an EMBL/GenBank/DDBJ whole genome shotgun (WGS) entry which is preliminary data.</text>
</comment>
<dbReference type="STRING" id="1444770.AF72_04230"/>
<dbReference type="Proteomes" id="UP000020406">
    <property type="component" value="Unassembled WGS sequence"/>
</dbReference>
<evidence type="ECO:0000313" key="3">
    <source>
        <dbReference type="Proteomes" id="UP000020406"/>
    </source>
</evidence>
<reference evidence="2 3" key="1">
    <citation type="journal article" date="2014" name="Genome Announc.">
        <title>Draft Genome Sequence of Xylella fastidiosa Pear Leaf Scorch Strain in Taiwan.</title>
        <authorList>
            <person name="Su C.C."/>
            <person name="Deng W.L."/>
            <person name="Jan F.J."/>
            <person name="Chang C.J."/>
            <person name="Huang H."/>
            <person name="Chen J."/>
        </authorList>
    </citation>
    <scope>NUCLEOTIDE SEQUENCE [LARGE SCALE GENOMIC DNA]</scope>
    <source>
        <strain evidence="2 3">PLS229</strain>
    </source>
</reference>
<protein>
    <submittedName>
        <fullName evidence="2">Phage baseplate protein</fullName>
    </submittedName>
</protein>
<name>Z9JK38_9GAMM</name>
<evidence type="ECO:0000313" key="2">
    <source>
        <dbReference type="EMBL" id="EWS78785.1"/>
    </source>
</evidence>
<dbReference type="PATRIC" id="fig|1444770.3.peg.1025"/>
<dbReference type="Pfam" id="PF04965">
    <property type="entry name" value="GPW_gp25"/>
    <property type="match status" value="1"/>
</dbReference>
<dbReference type="SUPFAM" id="SSF160719">
    <property type="entry name" value="gpW/gp25-like"/>
    <property type="match status" value="1"/>
</dbReference>
<accession>Z9JK38</accession>
<dbReference type="Gene3D" id="3.10.450.40">
    <property type="match status" value="1"/>
</dbReference>
<gene>
    <name evidence="2" type="ORF">AF72_04230</name>
</gene>
<dbReference type="AlphaFoldDB" id="Z9JK38"/>